<reference evidence="3 4" key="1">
    <citation type="journal article" date="2020" name="G3 (Bethesda)">
        <title>Improved Reference Genome for Cyclotella cryptica CCMP332, a Model for Cell Wall Morphogenesis, Salinity Adaptation, and Lipid Production in Diatoms (Bacillariophyta).</title>
        <authorList>
            <person name="Roberts W.R."/>
            <person name="Downey K.M."/>
            <person name="Ruck E.C."/>
            <person name="Traller J.C."/>
            <person name="Alverson A.J."/>
        </authorList>
    </citation>
    <scope>NUCLEOTIDE SEQUENCE [LARGE SCALE GENOMIC DNA]</scope>
    <source>
        <strain evidence="3 4">CCMP332</strain>
    </source>
</reference>
<keyword evidence="4" id="KW-1185">Reference proteome</keyword>
<accession>A0ABD3PTF9</accession>
<dbReference type="EMBL" id="JABMIG020000125">
    <property type="protein sequence ID" value="KAL3790581.1"/>
    <property type="molecule type" value="Genomic_DNA"/>
</dbReference>
<evidence type="ECO:0000313" key="4">
    <source>
        <dbReference type="Proteomes" id="UP001516023"/>
    </source>
</evidence>
<name>A0ABD3PTF9_9STRA</name>
<dbReference type="AlphaFoldDB" id="A0ABD3PTF9"/>
<feature type="coiled-coil region" evidence="1">
    <location>
        <begin position="243"/>
        <end position="270"/>
    </location>
</feature>
<gene>
    <name evidence="3" type="ORF">HJC23_008787</name>
</gene>
<keyword evidence="1" id="KW-0175">Coiled coil</keyword>
<comment type="caution">
    <text evidence="3">The sequence shown here is derived from an EMBL/GenBank/DDBJ whole genome shotgun (WGS) entry which is preliminary data.</text>
</comment>
<evidence type="ECO:0000256" key="2">
    <source>
        <dbReference type="SAM" id="MobiDB-lite"/>
    </source>
</evidence>
<sequence>MTTCQDAKPVLFHVPPPEITSNLTNCFARRFFPPSSSSRLAIIPPDMKKTPRPAAIGDRSQELAFQPMQPTTMMKQQQLGGQPLGQMQGAMQQQQRRRNNGGEEGFFKHNNAQPQGNIGAINSGAMGNKTEQHLQVLSQKNHRLAKELGMKSKQALLSLCWDHTCPAVFRFHFKSSELLIQDCPRSSKYITVARRFCYGLETGRYSTFEPSALFHSPNIDNKSELRVRHREETKVVSRLTMENMNLASRCREAISQVAALKKELMIYQKRQNSLTGEYAGLQREVTLLKKQMSGVEKCGGNGENVESKLQQRNVASPTTELDRIMSLQKFGGSQKQPSTDFPVLANNNTNQDGNSGAVKDNAGKKFVSNQENAVVASSNSKIPISIVSSNKAPTPSAAANQKDDEFDADIDMVDFFNKQSTSTSSSGLDSQRQQQSQVNTKSLHHHVRKSKTNTDDRMPGDVVSPPPGSAFSPESNARKLTGDSLLSSLDAFEASFASAFPETSFSITSDAPKETKMDMTFDIPDFGDPFFHNFKTTPTPAMVFDSTPMSFDVSGPSIDSASSAKSKPGRGANRPNHRSALAPLSPQSMSAEIEQLDAIANLTGANDKGDSSVDSSSSASRISRKIRNVKQPVSYAEPSTKVKLRRGDVLFPKVDAQQKYKQTNSIDKTSAIATGTATSPQGNAAKVLKDLEEVSAVIDLGKDP</sequence>
<evidence type="ECO:0000313" key="3">
    <source>
        <dbReference type="EMBL" id="KAL3790581.1"/>
    </source>
</evidence>
<evidence type="ECO:0000256" key="1">
    <source>
        <dbReference type="SAM" id="Coils"/>
    </source>
</evidence>
<feature type="region of interest" description="Disordered" evidence="2">
    <location>
        <begin position="555"/>
        <end position="584"/>
    </location>
</feature>
<feature type="compositionally biased region" description="Basic residues" evidence="2">
    <location>
        <begin position="442"/>
        <end position="451"/>
    </location>
</feature>
<feature type="compositionally biased region" description="Low complexity" evidence="2">
    <location>
        <begin position="612"/>
        <end position="621"/>
    </location>
</feature>
<organism evidence="3 4">
    <name type="scientific">Cyclotella cryptica</name>
    <dbReference type="NCBI Taxonomy" id="29204"/>
    <lineage>
        <taxon>Eukaryota</taxon>
        <taxon>Sar</taxon>
        <taxon>Stramenopiles</taxon>
        <taxon>Ochrophyta</taxon>
        <taxon>Bacillariophyta</taxon>
        <taxon>Coscinodiscophyceae</taxon>
        <taxon>Thalassiosirophycidae</taxon>
        <taxon>Stephanodiscales</taxon>
        <taxon>Stephanodiscaceae</taxon>
        <taxon>Cyclotella</taxon>
    </lineage>
</organism>
<proteinExistence type="predicted"/>
<feature type="compositionally biased region" description="Polar residues" evidence="2">
    <location>
        <begin position="427"/>
        <end position="441"/>
    </location>
</feature>
<feature type="region of interest" description="Disordered" evidence="2">
    <location>
        <begin position="87"/>
        <end position="115"/>
    </location>
</feature>
<feature type="region of interest" description="Disordered" evidence="2">
    <location>
        <begin position="419"/>
        <end position="477"/>
    </location>
</feature>
<dbReference type="Proteomes" id="UP001516023">
    <property type="component" value="Unassembled WGS sequence"/>
</dbReference>
<feature type="region of interest" description="Disordered" evidence="2">
    <location>
        <begin position="603"/>
        <end position="625"/>
    </location>
</feature>
<protein>
    <submittedName>
        <fullName evidence="3">Uncharacterized protein</fullName>
    </submittedName>
</protein>